<feature type="compositionally biased region" description="Basic residues" evidence="2">
    <location>
        <begin position="61"/>
        <end position="72"/>
    </location>
</feature>
<organism evidence="4 5">
    <name type="scientific">Piedraia hortae CBS 480.64</name>
    <dbReference type="NCBI Taxonomy" id="1314780"/>
    <lineage>
        <taxon>Eukaryota</taxon>
        <taxon>Fungi</taxon>
        <taxon>Dikarya</taxon>
        <taxon>Ascomycota</taxon>
        <taxon>Pezizomycotina</taxon>
        <taxon>Dothideomycetes</taxon>
        <taxon>Dothideomycetidae</taxon>
        <taxon>Capnodiales</taxon>
        <taxon>Piedraiaceae</taxon>
        <taxon>Piedraia</taxon>
    </lineage>
</organism>
<dbReference type="GO" id="GO:0051315">
    <property type="term" value="P:attachment of mitotic spindle microtubules to kinetochore"/>
    <property type="evidence" value="ECO:0007669"/>
    <property type="project" value="TreeGrafter"/>
</dbReference>
<dbReference type="GO" id="GO:0034506">
    <property type="term" value="C:chromosome, centromeric core domain"/>
    <property type="evidence" value="ECO:0007669"/>
    <property type="project" value="TreeGrafter"/>
</dbReference>
<dbReference type="GO" id="GO:0033551">
    <property type="term" value="C:monopolin complex"/>
    <property type="evidence" value="ECO:0007669"/>
    <property type="project" value="InterPro"/>
</dbReference>
<dbReference type="EMBL" id="MU005957">
    <property type="protein sequence ID" value="KAF2864503.1"/>
    <property type="molecule type" value="Genomic_DNA"/>
</dbReference>
<dbReference type="CDD" id="cd23787">
    <property type="entry name" value="RWD_CSM1"/>
    <property type="match status" value="1"/>
</dbReference>
<keyword evidence="5" id="KW-1185">Reference proteome</keyword>
<proteinExistence type="predicted"/>
<evidence type="ECO:0000259" key="3">
    <source>
        <dbReference type="Pfam" id="PF12539"/>
    </source>
</evidence>
<dbReference type="PANTHER" id="PTHR28006">
    <property type="entry name" value="MONOPOLIN COMPLEX SUBUNIT CSM1"/>
    <property type="match status" value="1"/>
</dbReference>
<dbReference type="InterPro" id="IPR038608">
    <property type="entry name" value="Csm1/Pcs1_C_sf"/>
</dbReference>
<accession>A0A6A7CAQ5</accession>
<dbReference type="GO" id="GO:0072686">
    <property type="term" value="C:mitotic spindle"/>
    <property type="evidence" value="ECO:0007669"/>
    <property type="project" value="TreeGrafter"/>
</dbReference>
<dbReference type="AlphaFoldDB" id="A0A6A7CAQ5"/>
<evidence type="ECO:0000256" key="2">
    <source>
        <dbReference type="SAM" id="MobiDB-lite"/>
    </source>
</evidence>
<dbReference type="InterPro" id="IPR040349">
    <property type="entry name" value="Csm1/Pcs1"/>
</dbReference>
<name>A0A6A7CAQ5_9PEZI</name>
<dbReference type="Pfam" id="PF12539">
    <property type="entry name" value="Csm1"/>
    <property type="match status" value="1"/>
</dbReference>
<feature type="coiled-coil region" evidence="1">
    <location>
        <begin position="215"/>
        <end position="263"/>
    </location>
</feature>
<evidence type="ECO:0000313" key="4">
    <source>
        <dbReference type="EMBL" id="KAF2864503.1"/>
    </source>
</evidence>
<dbReference type="GO" id="GO:0005730">
    <property type="term" value="C:nucleolus"/>
    <property type="evidence" value="ECO:0007669"/>
    <property type="project" value="TreeGrafter"/>
</dbReference>
<dbReference type="PANTHER" id="PTHR28006:SF1">
    <property type="entry name" value="MONOPOLIN COMPLEX SUBUNIT CSM1"/>
    <property type="match status" value="1"/>
</dbReference>
<feature type="compositionally biased region" description="Basic and acidic residues" evidence="2">
    <location>
        <begin position="41"/>
        <end position="52"/>
    </location>
</feature>
<keyword evidence="1" id="KW-0175">Coiled coil</keyword>
<dbReference type="Proteomes" id="UP000799421">
    <property type="component" value="Unassembled WGS sequence"/>
</dbReference>
<feature type="region of interest" description="Disordered" evidence="2">
    <location>
        <begin position="1"/>
        <end position="73"/>
    </location>
</feature>
<feature type="domain" description="Monopolin complex subunit Csm1/Pcs1 C-terminal" evidence="3">
    <location>
        <begin position="312"/>
        <end position="415"/>
    </location>
</feature>
<gene>
    <name evidence="4" type="ORF">K470DRAFT_254141</name>
</gene>
<dbReference type="GO" id="GO:1990644">
    <property type="term" value="F:microtubule site clamp"/>
    <property type="evidence" value="ECO:0007669"/>
    <property type="project" value="TreeGrafter"/>
</dbReference>
<dbReference type="GO" id="GO:0045144">
    <property type="term" value="P:meiotic sister chromatid segregation"/>
    <property type="evidence" value="ECO:0007669"/>
    <property type="project" value="TreeGrafter"/>
</dbReference>
<evidence type="ECO:0000313" key="5">
    <source>
        <dbReference type="Proteomes" id="UP000799421"/>
    </source>
</evidence>
<dbReference type="InterPro" id="IPR020981">
    <property type="entry name" value="Csm1/Pcs1_C"/>
</dbReference>
<protein>
    <recommendedName>
        <fullName evidence="3">Monopolin complex subunit Csm1/Pcs1 C-terminal domain-containing protein</fullName>
    </recommendedName>
</protein>
<dbReference type="OrthoDB" id="2431049at2759"/>
<sequence length="438" mass="47132">MPPRAKTRAKQAAANDSDDELNGTSNKAMNKAGVKRKAAPKAREPLKDRTNETAEEDEKPKPKRAKTGRKAKIAAVADEQIANEPPTQNPPTVPEVIIPETQPEVAETLIDDLPAREAVPPRAASLQPLPIRPSARSQVYIPRARSASVSEHINNRHRLPHTSTSSEYHALQQAYTSLLARHESLLSLGVHEASQNFSKLQTLSESKTRASNELITQLKKEVASLRATLASQTGELSASQARVKELEAGRKALVEERDGLKEKVARAMLPSAGGGSAVGASAGVGGGALPTVGAGSVGTSASVSNMETAKKKLNLYSDLTGLVITSIKTKDGEDVYDCIQTGRNGTLHFHLSLGTIPEPTPKRPHGKPNTPGKVANAKVEDLVEFGYTPFLDPQRDAELIEILPEFLTEEIYFPQEKAVAFYRKLNVLVTGPVEVARD</sequence>
<dbReference type="Gene3D" id="3.90.1150.80">
    <property type="match status" value="1"/>
</dbReference>
<evidence type="ECO:0000256" key="1">
    <source>
        <dbReference type="SAM" id="Coils"/>
    </source>
</evidence>
<reference evidence="4" key="1">
    <citation type="journal article" date="2020" name="Stud. Mycol.">
        <title>101 Dothideomycetes genomes: a test case for predicting lifestyles and emergence of pathogens.</title>
        <authorList>
            <person name="Haridas S."/>
            <person name="Albert R."/>
            <person name="Binder M."/>
            <person name="Bloem J."/>
            <person name="Labutti K."/>
            <person name="Salamov A."/>
            <person name="Andreopoulos B."/>
            <person name="Baker S."/>
            <person name="Barry K."/>
            <person name="Bills G."/>
            <person name="Bluhm B."/>
            <person name="Cannon C."/>
            <person name="Castanera R."/>
            <person name="Culley D."/>
            <person name="Daum C."/>
            <person name="Ezra D."/>
            <person name="Gonzalez J."/>
            <person name="Henrissat B."/>
            <person name="Kuo A."/>
            <person name="Liang C."/>
            <person name="Lipzen A."/>
            <person name="Lutzoni F."/>
            <person name="Magnuson J."/>
            <person name="Mondo S."/>
            <person name="Nolan M."/>
            <person name="Ohm R."/>
            <person name="Pangilinan J."/>
            <person name="Park H.-J."/>
            <person name="Ramirez L."/>
            <person name="Alfaro M."/>
            <person name="Sun H."/>
            <person name="Tritt A."/>
            <person name="Yoshinaga Y."/>
            <person name="Zwiers L.-H."/>
            <person name="Turgeon B."/>
            <person name="Goodwin S."/>
            <person name="Spatafora J."/>
            <person name="Crous P."/>
            <person name="Grigoriev I."/>
        </authorList>
    </citation>
    <scope>NUCLEOTIDE SEQUENCE</scope>
    <source>
        <strain evidence="4">CBS 480.64</strain>
    </source>
</reference>